<gene>
    <name evidence="2" type="ORF">C900_02374</name>
</gene>
<feature type="transmembrane region" description="Helical" evidence="1">
    <location>
        <begin position="155"/>
        <end position="183"/>
    </location>
</feature>
<reference evidence="2 3" key="1">
    <citation type="submission" date="2012-12" db="EMBL/GenBank/DDBJ databases">
        <title>Genome assembly of Fulvivirga imtechensis AK7.</title>
        <authorList>
            <person name="Nupur N."/>
            <person name="Khatri I."/>
            <person name="Kumar R."/>
            <person name="Subramanian S."/>
            <person name="Pinnaka A."/>
        </authorList>
    </citation>
    <scope>NUCLEOTIDE SEQUENCE [LARGE SCALE GENOMIC DNA]</scope>
    <source>
        <strain evidence="2 3">AK7</strain>
    </source>
</reference>
<organism evidence="2 3">
    <name type="scientific">Fulvivirga imtechensis AK7</name>
    <dbReference type="NCBI Taxonomy" id="1237149"/>
    <lineage>
        <taxon>Bacteria</taxon>
        <taxon>Pseudomonadati</taxon>
        <taxon>Bacteroidota</taxon>
        <taxon>Cytophagia</taxon>
        <taxon>Cytophagales</taxon>
        <taxon>Fulvivirgaceae</taxon>
        <taxon>Fulvivirga</taxon>
    </lineage>
</organism>
<proteinExistence type="predicted"/>
<evidence type="ECO:0000313" key="3">
    <source>
        <dbReference type="Proteomes" id="UP000011135"/>
    </source>
</evidence>
<dbReference type="STRING" id="1237149.C900_02374"/>
<dbReference type="RefSeq" id="WP_009579771.1">
    <property type="nucleotide sequence ID" value="NZ_AMZN01000033.1"/>
</dbReference>
<dbReference type="PANTHER" id="PTHR37308:SF1">
    <property type="entry name" value="POLYPRENYL-PHOSPHATE TRANSPORTER"/>
    <property type="match status" value="1"/>
</dbReference>
<feature type="transmembrane region" description="Helical" evidence="1">
    <location>
        <begin position="72"/>
        <end position="94"/>
    </location>
</feature>
<dbReference type="Pfam" id="PF04018">
    <property type="entry name" value="VCA0040-like"/>
    <property type="match status" value="1"/>
</dbReference>
<feature type="transmembrane region" description="Helical" evidence="1">
    <location>
        <begin position="100"/>
        <end position="118"/>
    </location>
</feature>
<keyword evidence="1" id="KW-0472">Membrane</keyword>
<accession>L8JW12</accession>
<keyword evidence="1" id="KW-1133">Transmembrane helix</keyword>
<evidence type="ECO:0000313" key="2">
    <source>
        <dbReference type="EMBL" id="ELR71789.1"/>
    </source>
</evidence>
<dbReference type="EMBL" id="AMZN01000033">
    <property type="protein sequence ID" value="ELR71789.1"/>
    <property type="molecule type" value="Genomic_DNA"/>
</dbReference>
<dbReference type="PANTHER" id="PTHR37308">
    <property type="entry name" value="INTEGRAL MEMBRANE PROTEIN"/>
    <property type="match status" value="1"/>
</dbReference>
<sequence>MHRFKDTLLVYFKGLGMGGADVVPGVSGGTIAFITGIYEKLLDSIKAVDVEAIKLLFTLQLPLFWKKINGSFLLPLVLGIATSFLTLAKLIVFLMENYPIPLWSFFFGLIIISAILVLRVINRWSIGVVLATLTGILAAYLITEATPSETPEAPWFIFISGAIAICAMILPGISGSFILLILGKYEYMMTALSNFDVMTVAIFIVGCVFGLLSFSRLISWLLKNYHNITIGLLSGFMIGSLNKVWPWKIPVAFRINSHGEQVPYLTKNVLPGEYMRELGEYPHVLTAILFMALGIFVVVLIEKVANYKSKRAN</sequence>
<dbReference type="OrthoDB" id="9793746at2"/>
<evidence type="ECO:0000256" key="1">
    <source>
        <dbReference type="SAM" id="Phobius"/>
    </source>
</evidence>
<dbReference type="Proteomes" id="UP000011135">
    <property type="component" value="Unassembled WGS sequence"/>
</dbReference>
<dbReference type="InterPro" id="IPR007163">
    <property type="entry name" value="VCA0040-like"/>
</dbReference>
<comment type="caution">
    <text evidence="2">The sequence shown here is derived from an EMBL/GenBank/DDBJ whole genome shotgun (WGS) entry which is preliminary data.</text>
</comment>
<feature type="transmembrane region" description="Helical" evidence="1">
    <location>
        <begin position="195"/>
        <end position="214"/>
    </location>
</feature>
<dbReference type="eggNOG" id="COG2035">
    <property type="taxonomic scope" value="Bacteria"/>
</dbReference>
<protein>
    <submittedName>
        <fullName evidence="2">Membrane protein</fullName>
    </submittedName>
</protein>
<feature type="transmembrane region" description="Helical" evidence="1">
    <location>
        <begin position="125"/>
        <end position="143"/>
    </location>
</feature>
<keyword evidence="3" id="KW-1185">Reference proteome</keyword>
<keyword evidence="1" id="KW-0812">Transmembrane</keyword>
<feature type="transmembrane region" description="Helical" evidence="1">
    <location>
        <begin position="281"/>
        <end position="301"/>
    </location>
</feature>
<dbReference type="AlphaFoldDB" id="L8JW12"/>
<name>L8JW12_9BACT</name>